<sequence length="1308" mass="143292">QLDIMNSEILELSRHLGTFLAMEMRGKAQAMTKSAGAGNEFEALRQIYANDCPQGGASEHGLPTTIAQPRWWASDDRSRWSFAEALHDWGHVVTQHELASHDTMSDRLNCATIIGHAHLAARMALEHNLDENAKVDAIGQVDAIGFDKPRCICKELGRMAEQCSPSQKGKGKDSEGCGKGRDHGNKGGHGGGHGGDKGDHDKTCHYCKENGHIKATCFKLKKDLEEKKTGTVYLVEEQDGEVNAMVAPSDDSDESGFCTALESYENHNSISAKIRDNDSTSDQAEIRDHDSTSDQAEIRNHGSTSDQAEIRDYDSTSDQVEISDQDSVEDQLEDEFRRHYCDDALVMAVGTGAQPVDYDLDEFLMLDGGGDEHRARRTFARHSVVVCNAIFKIGPFARNLLSTGKVHDAGLDVIHSHCEGCYVGLRKPNDAYVKAPMIRKRNTFGAPANVHKDIQDAKRAIKEGNRQADGAAASAPMAEGAGSASSGSGGAAPRVAPAAAAEPAEGPPVRSPAGAELGLGSRVDLLRARLKELSASIYGTKEQSRLVHAEPQHKQDLDFKKAVEERHQQQVDGQPVTEEQHEAPGHAAFKKWRPGCVFGLGPEDPHVKQPVYCGTVRDELIIFDWAFNDTKDTDNVCNEAADDHATKHLMRFTQQLAHQKPELRCYTEPAVKALQDKVANARSEESLETRVSQGRARDSKPMGFVETRIRRWCGRSKANRAQAERNYGIKLIPQSPLWPFLAHHAANAANWFSRSADGYTAHFAVYGMNYTGAAAPFGETVMARVTDSRTVSRLPKGKTHDKELFLKVCGEPWKERIAHMPCSLVMGGGKGEVAPTPLEAMGTEAEGAASEAAPLAGEPQERRCDASCCEFGNGLGYEAKVSERRRHPRASRFEDMIAGAVEDISEQLDYMALPTAKELTDWNTSGFPMEEAAQAGLSAYVVWKLEKQVPGRRAASRECVGYAAGHPLDCGLELNDASSKSYRKPMTRLGLELHMVRTKRKLKDSDVVIEGRFEYLKRTTIRTDEGIFLQPQEKRSMSIISELGLKGAKAVKAPDMGPEEIFEHSPPLVDKQISRHRSRVGSGLYLAQDRADIQRAVGMLAADLANPTEHFWKRPIRHGRYLVGANELGAFLPKVDAKIYKKGAISDHGGKKAKRKSTTCGVACAEGVALATLVRRQDLIAVSSGESEFYALTTVAMDGKMARDHFTWFGFRVEWTLETDSSAARSISLKQGAGEVRHLDTRALWAQHATRLPGWKVPKCKGSENPVDIGTKSHAADAHEQLCKQAGPRRLSGDFGAVREVEENAAIE</sequence>
<name>A0ABN9X0X7_9DINO</name>
<feature type="region of interest" description="Disordered" evidence="1">
    <location>
        <begin position="163"/>
        <end position="198"/>
    </location>
</feature>
<dbReference type="Proteomes" id="UP001189429">
    <property type="component" value="Unassembled WGS sequence"/>
</dbReference>
<evidence type="ECO:0000256" key="1">
    <source>
        <dbReference type="SAM" id="MobiDB-lite"/>
    </source>
</evidence>
<feature type="compositionally biased region" description="Basic and acidic residues" evidence="1">
    <location>
        <begin position="170"/>
        <end position="185"/>
    </location>
</feature>
<evidence type="ECO:0000313" key="3">
    <source>
        <dbReference type="Proteomes" id="UP001189429"/>
    </source>
</evidence>
<proteinExistence type="predicted"/>
<protein>
    <recommendedName>
        <fullName evidence="4">Reverse transcriptase Ty1/copia-type domain-containing protein</fullName>
    </recommendedName>
</protein>
<comment type="caution">
    <text evidence="2">The sequence shown here is derived from an EMBL/GenBank/DDBJ whole genome shotgun (WGS) entry which is preliminary data.</text>
</comment>
<feature type="region of interest" description="Disordered" evidence="1">
    <location>
        <begin position="464"/>
        <end position="516"/>
    </location>
</feature>
<evidence type="ECO:0000313" key="2">
    <source>
        <dbReference type="EMBL" id="CAK0891654.1"/>
    </source>
</evidence>
<reference evidence="2" key="1">
    <citation type="submission" date="2023-10" db="EMBL/GenBank/DDBJ databases">
        <authorList>
            <person name="Chen Y."/>
            <person name="Shah S."/>
            <person name="Dougan E. K."/>
            <person name="Thang M."/>
            <person name="Chan C."/>
        </authorList>
    </citation>
    <scope>NUCLEOTIDE SEQUENCE [LARGE SCALE GENOMIC DNA]</scope>
</reference>
<accession>A0ABN9X0X7</accession>
<feature type="non-terminal residue" evidence="2">
    <location>
        <position position="1"/>
    </location>
</feature>
<feature type="non-terminal residue" evidence="2">
    <location>
        <position position="1308"/>
    </location>
</feature>
<organism evidence="2 3">
    <name type="scientific">Prorocentrum cordatum</name>
    <dbReference type="NCBI Taxonomy" id="2364126"/>
    <lineage>
        <taxon>Eukaryota</taxon>
        <taxon>Sar</taxon>
        <taxon>Alveolata</taxon>
        <taxon>Dinophyceae</taxon>
        <taxon>Prorocentrales</taxon>
        <taxon>Prorocentraceae</taxon>
        <taxon>Prorocentrum</taxon>
    </lineage>
</organism>
<feature type="region of interest" description="Disordered" evidence="1">
    <location>
        <begin position="276"/>
        <end position="307"/>
    </location>
</feature>
<gene>
    <name evidence="2" type="ORF">PCOR1329_LOCUS71527</name>
</gene>
<evidence type="ECO:0008006" key="4">
    <source>
        <dbReference type="Google" id="ProtNLM"/>
    </source>
</evidence>
<keyword evidence="3" id="KW-1185">Reference proteome</keyword>
<feature type="compositionally biased region" description="Basic and acidic residues" evidence="1">
    <location>
        <begin position="276"/>
        <end position="300"/>
    </location>
</feature>
<feature type="compositionally biased region" description="Low complexity" evidence="1">
    <location>
        <begin position="468"/>
        <end position="504"/>
    </location>
</feature>
<dbReference type="EMBL" id="CAUYUJ010019504">
    <property type="protein sequence ID" value="CAK0891654.1"/>
    <property type="molecule type" value="Genomic_DNA"/>
</dbReference>